<dbReference type="AlphaFoldDB" id="A0A4Z0ZV34"/>
<organism evidence="1 2">
    <name type="scientific">Leptospira jelokensis</name>
    <dbReference type="NCBI Taxonomy" id="2484931"/>
    <lineage>
        <taxon>Bacteria</taxon>
        <taxon>Pseudomonadati</taxon>
        <taxon>Spirochaetota</taxon>
        <taxon>Spirochaetia</taxon>
        <taxon>Leptospirales</taxon>
        <taxon>Leptospiraceae</taxon>
        <taxon>Leptospira</taxon>
    </lineage>
</organism>
<accession>A0A4Z0ZV34</accession>
<gene>
    <name evidence="1" type="ORF">EHQ62_06225</name>
</gene>
<name>A0A4Z0ZV34_9LEPT</name>
<proteinExistence type="predicted"/>
<protein>
    <submittedName>
        <fullName evidence="1">Uncharacterized protein</fullName>
    </submittedName>
</protein>
<evidence type="ECO:0000313" key="1">
    <source>
        <dbReference type="EMBL" id="TGL72410.1"/>
    </source>
</evidence>
<dbReference type="EMBL" id="RQGH01000011">
    <property type="protein sequence ID" value="TGL72410.1"/>
    <property type="molecule type" value="Genomic_DNA"/>
</dbReference>
<comment type="caution">
    <text evidence="1">The sequence shown here is derived from an EMBL/GenBank/DDBJ whole genome shotgun (WGS) entry which is preliminary data.</text>
</comment>
<sequence length="60" mass="7080">MKQIQANDYQNQPTFSKAQFKESQKSWIKDQLGSENFFLKKTKITNSNIQRDPQKSTEVK</sequence>
<reference evidence="1" key="1">
    <citation type="journal article" date="2019" name="PLoS Negl. Trop. Dis.">
        <title>Revisiting the worldwide diversity of Leptospira species in the environment.</title>
        <authorList>
            <person name="Vincent A.T."/>
            <person name="Schiettekatte O."/>
            <person name="Bourhy P."/>
            <person name="Veyrier F.J."/>
            <person name="Picardeau M."/>
        </authorList>
    </citation>
    <scope>NUCLEOTIDE SEQUENCE [LARGE SCALE GENOMIC DNA]</scope>
    <source>
        <strain evidence="1">201702451</strain>
    </source>
</reference>
<dbReference type="RefSeq" id="WP_135641325.1">
    <property type="nucleotide sequence ID" value="NZ_RQGH01000011.1"/>
</dbReference>
<evidence type="ECO:0000313" key="2">
    <source>
        <dbReference type="Proteomes" id="UP000297567"/>
    </source>
</evidence>
<dbReference type="Proteomes" id="UP000297567">
    <property type="component" value="Unassembled WGS sequence"/>
</dbReference>
<keyword evidence="2" id="KW-1185">Reference proteome</keyword>